<dbReference type="AlphaFoldDB" id="A0A0P9QXM6"/>
<dbReference type="PATRIC" id="fig|86840.3.peg.3851"/>
<evidence type="ECO:0000313" key="6">
    <source>
        <dbReference type="Proteomes" id="UP000281372"/>
    </source>
</evidence>
<dbReference type="Proteomes" id="UP000281372">
    <property type="component" value="Unassembled WGS sequence"/>
</dbReference>
<dbReference type="Pfam" id="PF01527">
    <property type="entry name" value="HTH_Tnp_1"/>
    <property type="match status" value="1"/>
</dbReference>
<accession>A0A0P9QXM6</accession>
<evidence type="ECO:0000256" key="1">
    <source>
        <dbReference type="ARBA" id="ARBA00009964"/>
    </source>
</evidence>
<dbReference type="InterPro" id="IPR009057">
    <property type="entry name" value="Homeodomain-like_sf"/>
</dbReference>
<gene>
    <name evidence="3" type="ORF">ALO81_02732</name>
    <name evidence="4" type="ORF">ALQ64_03884</name>
</gene>
<dbReference type="EMBL" id="RBOW01000339">
    <property type="protein sequence ID" value="RMN34221.1"/>
    <property type="molecule type" value="Genomic_DNA"/>
</dbReference>
<dbReference type="Proteomes" id="UP000050564">
    <property type="component" value="Unassembled WGS sequence"/>
</dbReference>
<dbReference type="GO" id="GO:0003677">
    <property type="term" value="F:DNA binding"/>
    <property type="evidence" value="ECO:0007669"/>
    <property type="project" value="InterPro"/>
</dbReference>
<evidence type="ECO:0000313" key="4">
    <source>
        <dbReference type="EMBL" id="RMN34221.1"/>
    </source>
</evidence>
<dbReference type="InterPro" id="IPR051839">
    <property type="entry name" value="RD_transcriptional_regulator"/>
</dbReference>
<name>A0A0P9QXM6_PSECA</name>
<comment type="similarity">
    <text evidence="1">Belongs to the transposase 8 family.</text>
</comment>
<evidence type="ECO:0000313" key="3">
    <source>
        <dbReference type="EMBL" id="KPW75703.1"/>
    </source>
</evidence>
<dbReference type="EMBL" id="LJPX01000237">
    <property type="protein sequence ID" value="KPW75703.1"/>
    <property type="molecule type" value="Genomic_DNA"/>
</dbReference>
<reference evidence="3 5" key="1">
    <citation type="submission" date="2015-09" db="EMBL/GenBank/DDBJ databases">
        <title>Genome announcement of multiple Pseudomonas syringae strains.</title>
        <authorList>
            <person name="Thakur S."/>
            <person name="Wang P.W."/>
            <person name="Gong Y."/>
            <person name="Weir B.S."/>
            <person name="Guttman D.S."/>
        </authorList>
    </citation>
    <scope>NUCLEOTIDE SEQUENCE [LARGE SCALE GENOMIC DNA]</scope>
    <source>
        <strain evidence="3 5">ICMP2823</strain>
    </source>
</reference>
<dbReference type="Gene3D" id="1.10.10.60">
    <property type="entry name" value="Homeodomain-like"/>
    <property type="match status" value="1"/>
</dbReference>
<proteinExistence type="inferred from homology"/>
<comment type="caution">
    <text evidence="3">The sequence shown here is derived from an EMBL/GenBank/DDBJ whole genome shotgun (WGS) entry which is preliminary data.</text>
</comment>
<dbReference type="GO" id="GO:0006313">
    <property type="term" value="P:DNA transposition"/>
    <property type="evidence" value="ECO:0007669"/>
    <property type="project" value="InterPro"/>
</dbReference>
<organism evidence="3 5">
    <name type="scientific">Pseudomonas cannabina</name>
    <dbReference type="NCBI Taxonomy" id="86840"/>
    <lineage>
        <taxon>Bacteria</taxon>
        <taxon>Pseudomonadati</taxon>
        <taxon>Pseudomonadota</taxon>
        <taxon>Gammaproteobacteria</taxon>
        <taxon>Pseudomonadales</taxon>
        <taxon>Pseudomonadaceae</taxon>
        <taxon>Pseudomonas</taxon>
    </lineage>
</organism>
<dbReference type="GO" id="GO:0004803">
    <property type="term" value="F:transposase activity"/>
    <property type="evidence" value="ECO:0007669"/>
    <property type="project" value="InterPro"/>
</dbReference>
<dbReference type="PANTHER" id="PTHR33215">
    <property type="entry name" value="PROTEIN DISTAL ANTENNA"/>
    <property type="match status" value="1"/>
</dbReference>
<dbReference type="InterPro" id="IPR002514">
    <property type="entry name" value="Transposase_8"/>
</dbReference>
<dbReference type="PANTHER" id="PTHR33215:SF12">
    <property type="entry name" value="TRANSPOSASE INSN FOR INSERTION SEQUENCE ELEMENT IS911A-RELATED"/>
    <property type="match status" value="1"/>
</dbReference>
<sequence>MTTFEYTQTFVPLPYKTVTSGVFMFKSTDDTTEPDMHGYLNNPETLAVLNRHGRERRTFSPEFKREAADLVLKQDYSFIEASRSLGVGESALCRWVDQVQQERTGVTPQSKALTPEQQKIQELEARIARLEREKSILKKATALLMSEDLERSR</sequence>
<protein>
    <submittedName>
        <fullName evidence="3">ISPsy24, transposase orfA</fullName>
    </submittedName>
</protein>
<evidence type="ECO:0000313" key="5">
    <source>
        <dbReference type="Proteomes" id="UP000050564"/>
    </source>
</evidence>
<reference evidence="4 6" key="2">
    <citation type="submission" date="2018-08" db="EMBL/GenBank/DDBJ databases">
        <title>Recombination of ecologically and evolutionarily significant loci maintains genetic cohesion in the Pseudomonas syringae species complex.</title>
        <authorList>
            <person name="Dillon M."/>
            <person name="Thakur S."/>
            <person name="Almeida R.N.D."/>
            <person name="Weir B.S."/>
            <person name="Guttman D.S."/>
        </authorList>
    </citation>
    <scope>NUCLEOTIDE SEQUENCE [LARGE SCALE GENOMIC DNA]</scope>
    <source>
        <strain evidence="4 6">ICMP 2821</strain>
    </source>
</reference>
<evidence type="ECO:0000256" key="2">
    <source>
        <dbReference type="SAM" id="Coils"/>
    </source>
</evidence>
<dbReference type="SUPFAM" id="SSF46689">
    <property type="entry name" value="Homeodomain-like"/>
    <property type="match status" value="1"/>
</dbReference>
<keyword evidence="2" id="KW-0175">Coiled coil</keyword>
<feature type="coiled-coil region" evidence="2">
    <location>
        <begin position="113"/>
        <end position="140"/>
    </location>
</feature>